<dbReference type="Pfam" id="PF00072">
    <property type="entry name" value="Response_reg"/>
    <property type="match status" value="1"/>
</dbReference>
<dbReference type="AlphaFoldDB" id="A0A6J6SBX1"/>
<dbReference type="PROSITE" id="PS50110">
    <property type="entry name" value="RESPONSE_REGULATORY"/>
    <property type="match status" value="1"/>
</dbReference>
<name>A0A6J6SBX1_9ZZZZ</name>
<gene>
    <name evidence="3" type="ORF">UFOPK2761_00566</name>
</gene>
<accession>A0A6J6SBX1</accession>
<dbReference type="InterPro" id="IPR011006">
    <property type="entry name" value="CheY-like_superfamily"/>
</dbReference>
<dbReference type="PANTHER" id="PTHR44591:SF3">
    <property type="entry name" value="RESPONSE REGULATORY DOMAIN-CONTAINING PROTEIN"/>
    <property type="match status" value="1"/>
</dbReference>
<evidence type="ECO:0000259" key="2">
    <source>
        <dbReference type="PROSITE" id="PS50110"/>
    </source>
</evidence>
<feature type="domain" description="Response regulatory" evidence="2">
    <location>
        <begin position="3"/>
        <end position="118"/>
    </location>
</feature>
<reference evidence="3" key="1">
    <citation type="submission" date="2020-05" db="EMBL/GenBank/DDBJ databases">
        <authorList>
            <person name="Chiriac C."/>
            <person name="Salcher M."/>
            <person name="Ghai R."/>
            <person name="Kavagutti S V."/>
        </authorList>
    </citation>
    <scope>NUCLEOTIDE SEQUENCE</scope>
</reference>
<evidence type="ECO:0000256" key="1">
    <source>
        <dbReference type="ARBA" id="ARBA00022553"/>
    </source>
</evidence>
<protein>
    <submittedName>
        <fullName evidence="3">Unannotated protein</fullName>
    </submittedName>
</protein>
<keyword evidence="1" id="KW-0597">Phosphoprotein</keyword>
<organism evidence="3">
    <name type="scientific">freshwater metagenome</name>
    <dbReference type="NCBI Taxonomy" id="449393"/>
    <lineage>
        <taxon>unclassified sequences</taxon>
        <taxon>metagenomes</taxon>
        <taxon>ecological metagenomes</taxon>
    </lineage>
</organism>
<dbReference type="SMART" id="SM00448">
    <property type="entry name" value="REC"/>
    <property type="match status" value="1"/>
</dbReference>
<dbReference type="GO" id="GO:0000160">
    <property type="term" value="P:phosphorelay signal transduction system"/>
    <property type="evidence" value="ECO:0007669"/>
    <property type="project" value="InterPro"/>
</dbReference>
<dbReference type="InterPro" id="IPR001789">
    <property type="entry name" value="Sig_transdc_resp-reg_receiver"/>
</dbReference>
<dbReference type="InterPro" id="IPR050595">
    <property type="entry name" value="Bact_response_regulator"/>
</dbReference>
<proteinExistence type="predicted"/>
<dbReference type="Gene3D" id="3.40.50.2300">
    <property type="match status" value="1"/>
</dbReference>
<evidence type="ECO:0000313" key="3">
    <source>
        <dbReference type="EMBL" id="CAB4731889.1"/>
    </source>
</evidence>
<sequence length="131" mass="13678">MTTVLTVEDDPDIRDLVTTLLGTAVDEVLSAGDGDEALALAERRDIDVVVLDLALPGDRNGLDVLAALQAAGHPARTMLLTAYAGAEDRATALRAGADAFVPKPFKIMELVAQVLELAERPAHVPPTAPTA</sequence>
<dbReference type="EMBL" id="CAEZYQ010000003">
    <property type="protein sequence ID" value="CAB4731889.1"/>
    <property type="molecule type" value="Genomic_DNA"/>
</dbReference>
<dbReference type="SUPFAM" id="SSF52172">
    <property type="entry name" value="CheY-like"/>
    <property type="match status" value="1"/>
</dbReference>
<dbReference type="PANTHER" id="PTHR44591">
    <property type="entry name" value="STRESS RESPONSE REGULATOR PROTEIN 1"/>
    <property type="match status" value="1"/>
</dbReference>